<keyword evidence="10" id="KW-1185">Reference proteome</keyword>
<feature type="domain" description="PAS" evidence="8">
    <location>
        <begin position="175"/>
        <end position="232"/>
    </location>
</feature>
<feature type="modified residue" description="4-aspartylphosphate" evidence="4">
    <location>
        <position position="51"/>
    </location>
</feature>
<dbReference type="InterPro" id="IPR004358">
    <property type="entry name" value="Sig_transdc_His_kin-like_C"/>
</dbReference>
<evidence type="ECO:0000256" key="2">
    <source>
        <dbReference type="ARBA" id="ARBA00012438"/>
    </source>
</evidence>
<gene>
    <name evidence="9" type="ORF">JGI23_00480</name>
</gene>
<dbReference type="CDD" id="cd17574">
    <property type="entry name" value="REC_OmpR"/>
    <property type="match status" value="1"/>
</dbReference>
<dbReference type="PROSITE" id="PS50110">
    <property type="entry name" value="RESPONSE_REGULATORY"/>
    <property type="match status" value="1"/>
</dbReference>
<dbReference type="Gene3D" id="3.30.450.20">
    <property type="entry name" value="PAS domain"/>
    <property type="match status" value="1"/>
</dbReference>
<dbReference type="RefSeq" id="WP_092347914.1">
    <property type="nucleotide sequence ID" value="NZ_CZVW01000004.1"/>
</dbReference>
<dbReference type="InterPro" id="IPR011006">
    <property type="entry name" value="CheY-like_superfamily"/>
</dbReference>
<evidence type="ECO:0000313" key="10">
    <source>
        <dbReference type="Proteomes" id="UP000199197"/>
    </source>
</evidence>
<dbReference type="InterPro" id="IPR003594">
    <property type="entry name" value="HATPase_dom"/>
</dbReference>
<name>A0A0P1MRM3_9BACT</name>
<feature type="domain" description="Histidine kinase" evidence="6">
    <location>
        <begin position="303"/>
        <end position="513"/>
    </location>
</feature>
<dbReference type="OrthoDB" id="9815750at2"/>
<dbReference type="SMART" id="SM00448">
    <property type="entry name" value="REC"/>
    <property type="match status" value="1"/>
</dbReference>
<evidence type="ECO:0000259" key="6">
    <source>
        <dbReference type="PROSITE" id="PS50109"/>
    </source>
</evidence>
<dbReference type="PANTHER" id="PTHR43547:SF2">
    <property type="entry name" value="HYBRID SIGNAL TRANSDUCTION HISTIDINE KINASE C"/>
    <property type="match status" value="1"/>
</dbReference>
<dbReference type="Gene3D" id="3.40.50.2300">
    <property type="match status" value="1"/>
</dbReference>
<dbReference type="PANTHER" id="PTHR43547">
    <property type="entry name" value="TWO-COMPONENT HISTIDINE KINASE"/>
    <property type="match status" value="1"/>
</dbReference>
<comment type="catalytic activity">
    <reaction evidence="1">
        <text>ATP + protein L-histidine = ADP + protein N-phospho-L-histidine.</text>
        <dbReference type="EC" id="2.7.13.3"/>
    </reaction>
</comment>
<dbReference type="InterPro" id="IPR001789">
    <property type="entry name" value="Sig_transdc_resp-reg_receiver"/>
</dbReference>
<reference evidence="10" key="1">
    <citation type="submission" date="2015-11" db="EMBL/GenBank/DDBJ databases">
        <authorList>
            <person name="Varghese N."/>
        </authorList>
    </citation>
    <scope>NUCLEOTIDE SEQUENCE [LARGE SCALE GENOMIC DNA]</scope>
    <source>
        <strain evidence="10">JGI-23</strain>
    </source>
</reference>
<dbReference type="Pfam" id="PF00512">
    <property type="entry name" value="HisKA"/>
    <property type="match status" value="1"/>
</dbReference>
<dbReference type="Gene3D" id="3.30.565.10">
    <property type="entry name" value="Histidine kinase-like ATPase, C-terminal domain"/>
    <property type="match status" value="1"/>
</dbReference>
<feature type="domain" description="Response regulatory" evidence="7">
    <location>
        <begin position="2"/>
        <end position="119"/>
    </location>
</feature>
<evidence type="ECO:0000259" key="8">
    <source>
        <dbReference type="PROSITE" id="PS50112"/>
    </source>
</evidence>
<dbReference type="PROSITE" id="PS50109">
    <property type="entry name" value="HIS_KIN"/>
    <property type="match status" value="1"/>
</dbReference>
<dbReference type="InterPro" id="IPR036097">
    <property type="entry name" value="HisK_dim/P_sf"/>
</dbReference>
<accession>A0A0P1MRM3</accession>
<evidence type="ECO:0000259" key="7">
    <source>
        <dbReference type="PROSITE" id="PS50110"/>
    </source>
</evidence>
<keyword evidence="5" id="KW-0175">Coiled coil</keyword>
<dbReference type="SMART" id="SM00388">
    <property type="entry name" value="HisKA"/>
    <property type="match status" value="1"/>
</dbReference>
<dbReference type="InterPro" id="IPR035965">
    <property type="entry name" value="PAS-like_dom_sf"/>
</dbReference>
<dbReference type="SUPFAM" id="SSF52172">
    <property type="entry name" value="CheY-like"/>
    <property type="match status" value="1"/>
</dbReference>
<dbReference type="InterPro" id="IPR003661">
    <property type="entry name" value="HisK_dim/P_dom"/>
</dbReference>
<sequence>MKILIVDDVQESLELLKEVFESMGYSVLTARNGIEAMEILGEEIVDLIISDVLMPKMDGFQLCREVKKINRLKNTPFIFYTANYTDPEDEKFGLGLGADAYLMKPVDIQVLINTVEKLLHKNRFTADVQNESISDDVQYLREYNTVLIRKLEDKMYELERANEMLRRMNEELQISHEQYKSLFENAGKPIFIVQPETWMVLDANDQAENLLKCSRDEILNLSFEKYKKFFQPLFEGQRVVNFETTMIDFEGVEKFVEMTANLIGYAHTSTIQVIVSDLTEKKKIQDELIQTEKLASLGRLSAAIAHEIRNPLSAISVNLQFLQRRFADDTPERKYLDLAIEGVRRIEKIVEATLNFARPSKPVVKEEDINEVINATLPLVEISTLKKKIQIIKKLEPNLPKVKIDFKQIQQVILNILTNAVDAIEKTGEIKIKSYLESDFQNSFVVVSISDTGCGIPKEDIPKIFEPFFTKKSDGTGLGLAICKQVMNNHDGKIEVESELNRGTTFYLKFKVK</sequence>
<dbReference type="SMART" id="SM00387">
    <property type="entry name" value="HATPase_c"/>
    <property type="match status" value="1"/>
</dbReference>
<dbReference type="Pfam" id="PF02518">
    <property type="entry name" value="HATPase_c"/>
    <property type="match status" value="1"/>
</dbReference>
<dbReference type="SUPFAM" id="SSF55785">
    <property type="entry name" value="PYP-like sensor domain (PAS domain)"/>
    <property type="match status" value="1"/>
</dbReference>
<dbReference type="PRINTS" id="PR00344">
    <property type="entry name" value="BCTRLSENSOR"/>
</dbReference>
<dbReference type="PROSITE" id="PS50112">
    <property type="entry name" value="PAS"/>
    <property type="match status" value="1"/>
</dbReference>
<dbReference type="InterPro" id="IPR036890">
    <property type="entry name" value="HATPase_C_sf"/>
</dbReference>
<evidence type="ECO:0000256" key="4">
    <source>
        <dbReference type="PROSITE-ProRule" id="PRU00169"/>
    </source>
</evidence>
<keyword evidence="3 4" id="KW-0597">Phosphoprotein</keyword>
<dbReference type="InterPro" id="IPR005467">
    <property type="entry name" value="His_kinase_dom"/>
</dbReference>
<evidence type="ECO:0000313" key="9">
    <source>
        <dbReference type="EMBL" id="CUS98431.1"/>
    </source>
</evidence>
<dbReference type="CDD" id="cd00082">
    <property type="entry name" value="HisKA"/>
    <property type="match status" value="1"/>
</dbReference>
<feature type="coiled-coil region" evidence="5">
    <location>
        <begin position="148"/>
        <end position="185"/>
    </location>
</feature>
<organism evidence="9 10">
    <name type="scientific">Candidatus Chryseopegocella kryptomonas</name>
    <dbReference type="NCBI Taxonomy" id="1633643"/>
    <lineage>
        <taxon>Bacteria</taxon>
        <taxon>Pseudomonadati</taxon>
        <taxon>Candidatus Kryptoniota</taxon>
        <taxon>Candidatus Chryseopegocella</taxon>
    </lineage>
</organism>
<evidence type="ECO:0000256" key="3">
    <source>
        <dbReference type="ARBA" id="ARBA00022553"/>
    </source>
</evidence>
<dbReference type="InterPro" id="IPR000014">
    <property type="entry name" value="PAS"/>
</dbReference>
<dbReference type="AlphaFoldDB" id="A0A0P1MRM3"/>
<dbReference type="Pfam" id="PF00072">
    <property type="entry name" value="Response_reg"/>
    <property type="match status" value="1"/>
</dbReference>
<dbReference type="GO" id="GO:0000155">
    <property type="term" value="F:phosphorelay sensor kinase activity"/>
    <property type="evidence" value="ECO:0007669"/>
    <property type="project" value="InterPro"/>
</dbReference>
<evidence type="ECO:0000256" key="5">
    <source>
        <dbReference type="SAM" id="Coils"/>
    </source>
</evidence>
<dbReference type="SUPFAM" id="SSF47384">
    <property type="entry name" value="Homodimeric domain of signal transducing histidine kinase"/>
    <property type="match status" value="1"/>
</dbReference>
<dbReference type="Gene3D" id="1.10.287.130">
    <property type="match status" value="1"/>
</dbReference>
<dbReference type="EC" id="2.7.13.3" evidence="2"/>
<protein>
    <recommendedName>
        <fullName evidence="2">histidine kinase</fullName>
        <ecNumber evidence="2">2.7.13.3</ecNumber>
    </recommendedName>
</protein>
<dbReference type="Proteomes" id="UP000199197">
    <property type="component" value="Unassembled WGS sequence"/>
</dbReference>
<dbReference type="EMBL" id="CZVW01000004">
    <property type="protein sequence ID" value="CUS98431.1"/>
    <property type="molecule type" value="Genomic_DNA"/>
</dbReference>
<proteinExistence type="predicted"/>
<dbReference type="SUPFAM" id="SSF55874">
    <property type="entry name" value="ATPase domain of HSP90 chaperone/DNA topoisomerase II/histidine kinase"/>
    <property type="match status" value="1"/>
</dbReference>
<evidence type="ECO:0000256" key="1">
    <source>
        <dbReference type="ARBA" id="ARBA00000085"/>
    </source>
</evidence>